<evidence type="ECO:0008006" key="6">
    <source>
        <dbReference type="Google" id="ProtNLM"/>
    </source>
</evidence>
<organism evidence="4 5">
    <name type="scientific">Laetiporus sulphureus 93-53</name>
    <dbReference type="NCBI Taxonomy" id="1314785"/>
    <lineage>
        <taxon>Eukaryota</taxon>
        <taxon>Fungi</taxon>
        <taxon>Dikarya</taxon>
        <taxon>Basidiomycota</taxon>
        <taxon>Agaricomycotina</taxon>
        <taxon>Agaricomycetes</taxon>
        <taxon>Polyporales</taxon>
        <taxon>Laetiporus</taxon>
    </lineage>
</organism>
<dbReference type="AlphaFoldDB" id="A0A165GEA6"/>
<proteinExistence type="predicted"/>
<protein>
    <recommendedName>
        <fullName evidence="6">N-terminal nucleophile aminohydrolase</fullName>
    </recommendedName>
</protein>
<dbReference type="RefSeq" id="XP_040767968.1">
    <property type="nucleotide sequence ID" value="XM_040906835.1"/>
</dbReference>
<reference evidence="4 5" key="1">
    <citation type="journal article" date="2016" name="Mol. Biol. Evol.">
        <title>Comparative Genomics of Early-Diverging Mushroom-Forming Fungi Provides Insights into the Origins of Lignocellulose Decay Capabilities.</title>
        <authorList>
            <person name="Nagy L.G."/>
            <person name="Riley R."/>
            <person name="Tritt A."/>
            <person name="Adam C."/>
            <person name="Daum C."/>
            <person name="Floudas D."/>
            <person name="Sun H."/>
            <person name="Yadav J.S."/>
            <person name="Pangilinan J."/>
            <person name="Larsson K.H."/>
            <person name="Matsuura K."/>
            <person name="Barry K."/>
            <person name="Labutti K."/>
            <person name="Kuo R."/>
            <person name="Ohm R.A."/>
            <person name="Bhattacharya S.S."/>
            <person name="Shirouzu T."/>
            <person name="Yoshinaga Y."/>
            <person name="Martin F.M."/>
            <person name="Grigoriev I.V."/>
            <person name="Hibbett D.S."/>
        </authorList>
    </citation>
    <scope>NUCLEOTIDE SEQUENCE [LARGE SCALE GENOMIC DNA]</scope>
    <source>
        <strain evidence="4 5">93-53</strain>
    </source>
</reference>
<dbReference type="GO" id="GO:0016787">
    <property type="term" value="F:hydrolase activity"/>
    <property type="evidence" value="ECO:0007669"/>
    <property type="project" value="InterPro"/>
</dbReference>
<dbReference type="InterPro" id="IPR029055">
    <property type="entry name" value="Ntn_hydrolases_N"/>
</dbReference>
<keyword evidence="5" id="KW-1185">Reference proteome</keyword>
<dbReference type="PANTHER" id="PTHR10188">
    <property type="entry name" value="L-ASPARAGINASE"/>
    <property type="match status" value="1"/>
</dbReference>
<dbReference type="PANTHER" id="PTHR10188:SF43">
    <property type="entry name" value="ASPARAGINASE (EUROFUNG)"/>
    <property type="match status" value="1"/>
</dbReference>
<evidence type="ECO:0000256" key="1">
    <source>
        <dbReference type="PIRSR" id="PIRSR600246-1"/>
    </source>
</evidence>
<gene>
    <name evidence="4" type="ORF">LAESUDRAFT_711480</name>
</gene>
<dbReference type="InterPro" id="IPR000246">
    <property type="entry name" value="Peptidase_T2"/>
</dbReference>
<evidence type="ECO:0000256" key="2">
    <source>
        <dbReference type="PIRSR" id="PIRSR600246-3"/>
    </source>
</evidence>
<dbReference type="STRING" id="1314785.A0A165GEA6"/>
<sequence length="106" mass="11705">MFYVTGKRGHRRGLSLLEEPLPFPGGKGRHDQEEAPKELLDQLSTSTVSAVTFDEHGCITACTSTGSWTNKLKGGVSKAPHKGAGFWAEKWHIEGWIRKAWRKATG</sequence>
<dbReference type="OrthoDB" id="2262349at2759"/>
<evidence type="ECO:0000256" key="3">
    <source>
        <dbReference type="SAM" id="MobiDB-lite"/>
    </source>
</evidence>
<dbReference type="InParanoid" id="A0A165GEA6"/>
<accession>A0A165GEA6</accession>
<feature type="region of interest" description="Disordered" evidence="3">
    <location>
        <begin position="15"/>
        <end position="35"/>
    </location>
</feature>
<dbReference type="Proteomes" id="UP000076871">
    <property type="component" value="Unassembled WGS sequence"/>
</dbReference>
<dbReference type="GeneID" id="63823864"/>
<dbReference type="Pfam" id="PF01112">
    <property type="entry name" value="Asparaginase_2"/>
    <property type="match status" value="1"/>
</dbReference>
<evidence type="ECO:0000313" key="5">
    <source>
        <dbReference type="Proteomes" id="UP000076871"/>
    </source>
</evidence>
<feature type="site" description="Cleavage; by autolysis" evidence="2">
    <location>
        <begin position="46"/>
        <end position="47"/>
    </location>
</feature>
<evidence type="ECO:0000313" key="4">
    <source>
        <dbReference type="EMBL" id="KZT10228.1"/>
    </source>
</evidence>
<feature type="active site" description="Nucleophile" evidence="1">
    <location>
        <position position="47"/>
    </location>
</feature>
<dbReference type="GO" id="GO:0005737">
    <property type="term" value="C:cytoplasm"/>
    <property type="evidence" value="ECO:0007669"/>
    <property type="project" value="TreeGrafter"/>
</dbReference>
<dbReference type="EMBL" id="KV427609">
    <property type="protein sequence ID" value="KZT10228.1"/>
    <property type="molecule type" value="Genomic_DNA"/>
</dbReference>
<dbReference type="SUPFAM" id="SSF56235">
    <property type="entry name" value="N-terminal nucleophile aminohydrolases (Ntn hydrolases)"/>
    <property type="match status" value="1"/>
</dbReference>
<dbReference type="Gene3D" id="3.60.20.30">
    <property type="entry name" value="(Glycosyl)asparaginase"/>
    <property type="match status" value="1"/>
</dbReference>
<name>A0A165GEA6_9APHY</name>